<keyword evidence="6" id="KW-1185">Reference proteome</keyword>
<evidence type="ECO:0000256" key="4">
    <source>
        <dbReference type="HAMAP-Rule" id="MF_00057"/>
    </source>
</evidence>
<accession>A0A7G5XGM3</accession>
<comment type="function">
    <text evidence="4">Activates KDO (a required 8-carbon sugar) for incorporation into bacterial lipopolysaccharide in Gram-negative bacteria.</text>
</comment>
<dbReference type="GO" id="GO:0008690">
    <property type="term" value="F:3-deoxy-manno-octulosonate cytidylyltransferase activity"/>
    <property type="evidence" value="ECO:0007669"/>
    <property type="project" value="UniProtKB-UniRule"/>
</dbReference>
<dbReference type="AlphaFoldDB" id="A0A7G5XGM3"/>
<evidence type="ECO:0000313" key="5">
    <source>
        <dbReference type="EMBL" id="QNA44626.1"/>
    </source>
</evidence>
<dbReference type="Proteomes" id="UP000515344">
    <property type="component" value="Chromosome"/>
</dbReference>
<evidence type="ECO:0000256" key="3">
    <source>
        <dbReference type="ARBA" id="ARBA00022985"/>
    </source>
</evidence>
<dbReference type="GO" id="GO:0009103">
    <property type="term" value="P:lipopolysaccharide biosynthetic process"/>
    <property type="evidence" value="ECO:0007669"/>
    <property type="project" value="UniProtKB-UniRule"/>
</dbReference>
<dbReference type="PANTHER" id="PTHR42866:SF2">
    <property type="entry name" value="3-DEOXY-MANNO-OCTULOSONATE CYTIDYLYLTRANSFERASE, MITOCHONDRIAL"/>
    <property type="match status" value="1"/>
</dbReference>
<comment type="catalytic activity">
    <reaction evidence="4">
        <text>3-deoxy-alpha-D-manno-oct-2-ulosonate + CTP = CMP-3-deoxy-beta-D-manno-octulosonate + diphosphate</text>
        <dbReference type="Rhea" id="RHEA:23448"/>
        <dbReference type="ChEBI" id="CHEBI:33019"/>
        <dbReference type="ChEBI" id="CHEBI:37563"/>
        <dbReference type="ChEBI" id="CHEBI:85986"/>
        <dbReference type="ChEBI" id="CHEBI:85987"/>
        <dbReference type="EC" id="2.7.7.38"/>
    </reaction>
</comment>
<dbReference type="KEGG" id="lacs:H4075_00065"/>
<dbReference type="NCBIfam" id="TIGR00466">
    <property type="entry name" value="kdsB"/>
    <property type="match status" value="1"/>
</dbReference>
<evidence type="ECO:0000256" key="2">
    <source>
        <dbReference type="ARBA" id="ARBA00022695"/>
    </source>
</evidence>
<proteinExistence type="inferred from homology"/>
<dbReference type="Gene3D" id="3.90.550.10">
    <property type="entry name" value="Spore Coat Polysaccharide Biosynthesis Protein SpsA, Chain A"/>
    <property type="match status" value="1"/>
</dbReference>
<dbReference type="Pfam" id="PF02348">
    <property type="entry name" value="CTP_transf_3"/>
    <property type="match status" value="1"/>
</dbReference>
<dbReference type="HAMAP" id="MF_00057">
    <property type="entry name" value="KdsB"/>
    <property type="match status" value="1"/>
</dbReference>
<comment type="similarity">
    <text evidence="4">Belongs to the KdsB family.</text>
</comment>
<comment type="subcellular location">
    <subcellularLocation>
        <location evidence="4">Cytoplasm</location>
    </subcellularLocation>
</comment>
<gene>
    <name evidence="4 5" type="primary">kdsB</name>
    <name evidence="5" type="ORF">H4075_00065</name>
</gene>
<reference evidence="6" key="1">
    <citation type="submission" date="2020-08" db="EMBL/GenBank/DDBJ databases">
        <title>Lacibacter sp. S13-6-6 genome sequencing.</title>
        <authorList>
            <person name="Jin L."/>
        </authorList>
    </citation>
    <scope>NUCLEOTIDE SEQUENCE [LARGE SCALE GENOMIC DNA]</scope>
    <source>
        <strain evidence="6">S13-6-6</strain>
    </source>
</reference>
<dbReference type="InterPro" id="IPR003329">
    <property type="entry name" value="Cytidylyl_trans"/>
</dbReference>
<dbReference type="PANTHER" id="PTHR42866">
    <property type="entry name" value="3-DEOXY-MANNO-OCTULOSONATE CYTIDYLYLTRANSFERASE"/>
    <property type="match status" value="1"/>
</dbReference>
<keyword evidence="3 4" id="KW-0448">Lipopolysaccharide biosynthesis</keyword>
<dbReference type="InterPro" id="IPR029044">
    <property type="entry name" value="Nucleotide-diphossugar_trans"/>
</dbReference>
<keyword evidence="4" id="KW-0963">Cytoplasm</keyword>
<comment type="pathway">
    <text evidence="4">Nucleotide-sugar biosynthesis; CMP-3-deoxy-D-manno-octulosonate biosynthesis; CMP-3-deoxy-D-manno-octulosonate from 3-deoxy-D-manno-octulosonate and CTP: step 1/1.</text>
</comment>
<dbReference type="SUPFAM" id="SSF53448">
    <property type="entry name" value="Nucleotide-diphospho-sugar transferases"/>
    <property type="match status" value="1"/>
</dbReference>
<dbReference type="NCBIfam" id="NF009905">
    <property type="entry name" value="PRK13368.1"/>
    <property type="match status" value="1"/>
</dbReference>
<protein>
    <recommendedName>
        <fullName evidence="4">3-deoxy-manno-octulosonate cytidylyltransferase</fullName>
        <ecNumber evidence="4">2.7.7.38</ecNumber>
    </recommendedName>
    <alternativeName>
        <fullName evidence="4">CMP-2-keto-3-deoxyoctulosonic acid synthase</fullName>
        <shortName evidence="4">CKS</shortName>
        <shortName evidence="4">CMP-KDO synthase</shortName>
    </alternativeName>
</protein>
<dbReference type="CDD" id="cd02517">
    <property type="entry name" value="CMP-KDO-Synthetase"/>
    <property type="match status" value="1"/>
</dbReference>
<evidence type="ECO:0000313" key="6">
    <source>
        <dbReference type="Proteomes" id="UP000515344"/>
    </source>
</evidence>
<sequence>MHIIAVIPARYAATRFPAKLMQMLGTKTVIRHTYENTVATGLFTDVLVVTDSDIIFREISSNGGKVVMSSKEHESGTDRIAEAVKDMDVDVVINVQGDEPFVQKSSLEKLCRIFQDQSVQVGSLMHVITDEQQIYDPNCVKVVVNNQMDALYFSRSVIPYKRDASTAISFYKHIGMYGYRKEILLRFTALPASLLEQTEKLEQLRLLENGYRIRMAVTEPVGVSIDTPDDLEKAKLLL</sequence>
<organism evidence="5 6">
    <name type="scientific">Lacibacter sediminis</name>
    <dbReference type="NCBI Taxonomy" id="2760713"/>
    <lineage>
        <taxon>Bacteria</taxon>
        <taxon>Pseudomonadati</taxon>
        <taxon>Bacteroidota</taxon>
        <taxon>Chitinophagia</taxon>
        <taxon>Chitinophagales</taxon>
        <taxon>Chitinophagaceae</taxon>
        <taxon>Lacibacter</taxon>
    </lineage>
</organism>
<dbReference type="GO" id="GO:0005829">
    <property type="term" value="C:cytosol"/>
    <property type="evidence" value="ECO:0007669"/>
    <property type="project" value="TreeGrafter"/>
</dbReference>
<dbReference type="GO" id="GO:0033468">
    <property type="term" value="P:CMP-keto-3-deoxy-D-manno-octulosonic acid biosynthetic process"/>
    <property type="evidence" value="ECO:0007669"/>
    <property type="project" value="UniProtKB-UniRule"/>
</dbReference>
<dbReference type="RefSeq" id="WP_182802978.1">
    <property type="nucleotide sequence ID" value="NZ_CP060007.1"/>
</dbReference>
<dbReference type="EC" id="2.7.7.38" evidence="4"/>
<dbReference type="NCBIfam" id="NF003952">
    <property type="entry name" value="PRK05450.1-5"/>
    <property type="match status" value="1"/>
</dbReference>
<name>A0A7G5XGM3_9BACT</name>
<dbReference type="EMBL" id="CP060007">
    <property type="protein sequence ID" value="QNA44626.1"/>
    <property type="molecule type" value="Genomic_DNA"/>
</dbReference>
<dbReference type="UniPathway" id="UPA00358">
    <property type="reaction ID" value="UER00476"/>
</dbReference>
<dbReference type="InterPro" id="IPR004528">
    <property type="entry name" value="KdsB"/>
</dbReference>
<evidence type="ECO:0000256" key="1">
    <source>
        <dbReference type="ARBA" id="ARBA00022679"/>
    </source>
</evidence>
<keyword evidence="1 4" id="KW-0808">Transferase</keyword>
<keyword evidence="2 4" id="KW-0548">Nucleotidyltransferase</keyword>